<gene>
    <name evidence="1" type="ORF">KGMB03357_11330</name>
</gene>
<comment type="caution">
    <text evidence="1">The sequence shown here is derived from an EMBL/GenBank/DDBJ whole genome shotgun (WGS) entry which is preliminary data.</text>
</comment>
<dbReference type="AlphaFoldDB" id="A0A401LDD6"/>
<protein>
    <submittedName>
        <fullName evidence="1">Uncharacterized protein</fullName>
    </submittedName>
</protein>
<name>A0A401LDD6_9FIRM</name>
<evidence type="ECO:0000313" key="1">
    <source>
        <dbReference type="EMBL" id="GCB29472.1"/>
    </source>
</evidence>
<dbReference type="OrthoDB" id="1857452at2"/>
<reference evidence="1 2" key="1">
    <citation type="submission" date="2018-10" db="EMBL/GenBank/DDBJ databases">
        <title>Draft Genome Sequence of Anaerotignum sp. KCTC 15736.</title>
        <authorList>
            <person name="Choi S.H."/>
            <person name="Kim J.S."/>
            <person name="Kang S.W."/>
            <person name="Lee J.S."/>
            <person name="Park S.H."/>
        </authorList>
    </citation>
    <scope>NUCLEOTIDE SEQUENCE [LARGE SCALE GENOMIC DNA]</scope>
    <source>
        <strain evidence="1 2">KCTC 15736</strain>
    </source>
</reference>
<accession>A0A401LDD6</accession>
<evidence type="ECO:0000313" key="2">
    <source>
        <dbReference type="Proteomes" id="UP000287361"/>
    </source>
</evidence>
<proteinExistence type="predicted"/>
<organism evidence="1 2">
    <name type="scientific">Anaerotignum faecicola</name>
    <dbReference type="NCBI Taxonomy" id="2358141"/>
    <lineage>
        <taxon>Bacteria</taxon>
        <taxon>Bacillati</taxon>
        <taxon>Bacillota</taxon>
        <taxon>Clostridia</taxon>
        <taxon>Lachnospirales</taxon>
        <taxon>Anaerotignaceae</taxon>
        <taxon>Anaerotignum</taxon>
    </lineage>
</organism>
<sequence length="439" mass="50135">MAQYTWEEFYDKFYDWSESTQISRMSGLTDFGPSSEVFDVATEYADPKIATRFLKKAIKAGVKFTGDEIVNMIDNVTEEFIPALVMSNSVPYTRDELEYVAGYVSDDLLHRLEGARGIEYTDWKDFYEAYPSWTTEVFSERVKKLKTFGPSDEAFKVSNEFVKPDEVTAFIKQAVAAGVRFTPDEIIEISYAVEQDYVPELVKHNASPFIAEALEYLAKSLPEDEIENVIDESNIRFSQWEDFYQYYDEWDEKTQVRRAGDITDFGSAEEVSEVIQCFLDKECAIAFTKLALKGGVEFPVAEIRELVCCVDSSLHRDLMRANSTKYTEDDFDYFYGLVEDKIIKYIAKEEKVPYTLPSEIQIQMPKQKGPGLFTAILAGLGMASLYDKHVNGSHHNGRCNGDCAHCPPHYGYRYGRWYYGHDHVHGCEFGGNRGSGSMD</sequence>
<keyword evidence="2" id="KW-1185">Reference proteome</keyword>
<dbReference type="Proteomes" id="UP000287361">
    <property type="component" value="Unassembled WGS sequence"/>
</dbReference>
<dbReference type="EMBL" id="BHVZ01000002">
    <property type="protein sequence ID" value="GCB29472.1"/>
    <property type="molecule type" value="Genomic_DNA"/>
</dbReference>